<evidence type="ECO:0000313" key="2">
    <source>
        <dbReference type="EnsemblPlants" id="AUR62039909-RA:cds"/>
    </source>
</evidence>
<name>A0A803N3N0_CHEQI</name>
<sequence>MDHGETQEVSTLMEFSHPPVEGHDRCETTPHLMQEDPAIGLASHRSSCEATSTLPPITSGSSPRQPSVLPTMSSEILSGSVSSPCPIFRRKYASLQREAEFLFLQLFRFFFLWMDDDSGLEYRGDEMDEAAAL</sequence>
<dbReference type="AlphaFoldDB" id="A0A803N3N0"/>
<dbReference type="Gramene" id="AUR62039909-RA">
    <property type="protein sequence ID" value="AUR62039909-RA:cds"/>
    <property type="gene ID" value="AUR62039909"/>
</dbReference>
<organism evidence="2 3">
    <name type="scientific">Chenopodium quinoa</name>
    <name type="common">Quinoa</name>
    <dbReference type="NCBI Taxonomy" id="63459"/>
    <lineage>
        <taxon>Eukaryota</taxon>
        <taxon>Viridiplantae</taxon>
        <taxon>Streptophyta</taxon>
        <taxon>Embryophyta</taxon>
        <taxon>Tracheophyta</taxon>
        <taxon>Spermatophyta</taxon>
        <taxon>Magnoliopsida</taxon>
        <taxon>eudicotyledons</taxon>
        <taxon>Gunneridae</taxon>
        <taxon>Pentapetalae</taxon>
        <taxon>Caryophyllales</taxon>
        <taxon>Chenopodiaceae</taxon>
        <taxon>Chenopodioideae</taxon>
        <taxon>Atripliceae</taxon>
        <taxon>Chenopodium</taxon>
    </lineage>
</organism>
<keyword evidence="3" id="KW-1185">Reference proteome</keyword>
<reference evidence="2" key="2">
    <citation type="submission" date="2021-03" db="UniProtKB">
        <authorList>
            <consortium name="EnsemblPlants"/>
        </authorList>
    </citation>
    <scope>IDENTIFICATION</scope>
</reference>
<accession>A0A803N3N0</accession>
<evidence type="ECO:0000256" key="1">
    <source>
        <dbReference type="SAM" id="MobiDB-lite"/>
    </source>
</evidence>
<feature type="region of interest" description="Disordered" evidence="1">
    <location>
        <begin position="49"/>
        <end position="70"/>
    </location>
</feature>
<dbReference type="EnsemblPlants" id="AUR62039909-RA">
    <property type="protein sequence ID" value="AUR62039909-RA:cds"/>
    <property type="gene ID" value="AUR62039909"/>
</dbReference>
<evidence type="ECO:0000313" key="3">
    <source>
        <dbReference type="Proteomes" id="UP000596660"/>
    </source>
</evidence>
<protein>
    <submittedName>
        <fullName evidence="2">Uncharacterized protein</fullName>
    </submittedName>
</protein>
<reference evidence="2" key="1">
    <citation type="journal article" date="2017" name="Nature">
        <title>The genome of Chenopodium quinoa.</title>
        <authorList>
            <person name="Jarvis D.E."/>
            <person name="Ho Y.S."/>
            <person name="Lightfoot D.J."/>
            <person name="Schmoeckel S.M."/>
            <person name="Li B."/>
            <person name="Borm T.J.A."/>
            <person name="Ohyanagi H."/>
            <person name="Mineta K."/>
            <person name="Michell C.T."/>
            <person name="Saber N."/>
            <person name="Kharbatia N.M."/>
            <person name="Rupper R.R."/>
            <person name="Sharp A.R."/>
            <person name="Dally N."/>
            <person name="Boughton B.A."/>
            <person name="Woo Y.H."/>
            <person name="Gao G."/>
            <person name="Schijlen E.G.W.M."/>
            <person name="Guo X."/>
            <person name="Momin A.A."/>
            <person name="Negrao S."/>
            <person name="Al-Babili S."/>
            <person name="Gehring C."/>
            <person name="Roessner U."/>
            <person name="Jung C."/>
            <person name="Murphy K."/>
            <person name="Arold S.T."/>
            <person name="Gojobori T."/>
            <person name="van der Linden C.G."/>
            <person name="van Loo E.N."/>
            <person name="Jellen E.N."/>
            <person name="Maughan P.J."/>
            <person name="Tester M."/>
        </authorList>
    </citation>
    <scope>NUCLEOTIDE SEQUENCE [LARGE SCALE GENOMIC DNA]</scope>
    <source>
        <strain evidence="2">cv. PI 614886</strain>
    </source>
</reference>
<proteinExistence type="predicted"/>
<dbReference type="Proteomes" id="UP000596660">
    <property type="component" value="Unplaced"/>
</dbReference>